<protein>
    <submittedName>
        <fullName evidence="2">Uncharacterized protein</fullName>
    </submittedName>
</protein>
<evidence type="ECO:0000313" key="3">
    <source>
        <dbReference type="Proteomes" id="UP000553632"/>
    </source>
</evidence>
<dbReference type="Proteomes" id="UP000553632">
    <property type="component" value="Unassembled WGS sequence"/>
</dbReference>
<feature type="compositionally biased region" description="Basic and acidic residues" evidence="1">
    <location>
        <begin position="186"/>
        <end position="199"/>
    </location>
</feature>
<comment type="caution">
    <text evidence="2">The sequence shown here is derived from an EMBL/GenBank/DDBJ whole genome shotgun (WGS) entry which is preliminary data.</text>
</comment>
<proteinExistence type="predicted"/>
<dbReference type="EMBL" id="JABANO010004010">
    <property type="protein sequence ID" value="KAF4755895.1"/>
    <property type="molecule type" value="Genomic_DNA"/>
</dbReference>
<accession>A0A7J6UFB0</accession>
<name>A0A7J6UFB0_PEROL</name>
<keyword evidence="3" id="KW-1185">Reference proteome</keyword>
<dbReference type="AlphaFoldDB" id="A0A7J6UFB0"/>
<feature type="region of interest" description="Disordered" evidence="1">
    <location>
        <begin position="44"/>
        <end position="63"/>
    </location>
</feature>
<evidence type="ECO:0000256" key="1">
    <source>
        <dbReference type="SAM" id="MobiDB-lite"/>
    </source>
</evidence>
<gene>
    <name evidence="2" type="ORF">FOZ63_033130</name>
</gene>
<reference evidence="2 3" key="1">
    <citation type="submission" date="2020-04" db="EMBL/GenBank/DDBJ databases">
        <title>Perkinsus olseni comparative genomics.</title>
        <authorList>
            <person name="Bogema D.R."/>
        </authorList>
    </citation>
    <scope>NUCLEOTIDE SEQUENCE [LARGE SCALE GENOMIC DNA]</scope>
    <source>
        <strain evidence="2 3">ATCC PRA-207</strain>
    </source>
</reference>
<sequence>MSHRPQKRRRGVELKPLAATNTSNFRVNTLTVGTPGGRATIPGFIQPNRNHHGQRQGSNIPTAPRLWQPGALRWLGRRDDPGLIIARKVAALAASTVDGSFDARGVLLAMEELLCDPQYVQLEPTRQVTVNSRETESERTMPSWNLARRLAVEAATSEAAQARVDHCGTKTVFNFPKLPSWWQRSSARDPPQRRRRTEESSLTGEGRLFRNR</sequence>
<evidence type="ECO:0000313" key="2">
    <source>
        <dbReference type="EMBL" id="KAF4755895.1"/>
    </source>
</evidence>
<feature type="region of interest" description="Disordered" evidence="1">
    <location>
        <begin position="183"/>
        <end position="212"/>
    </location>
</feature>
<organism evidence="2 3">
    <name type="scientific">Perkinsus olseni</name>
    <name type="common">Perkinsus atlanticus</name>
    <dbReference type="NCBI Taxonomy" id="32597"/>
    <lineage>
        <taxon>Eukaryota</taxon>
        <taxon>Sar</taxon>
        <taxon>Alveolata</taxon>
        <taxon>Perkinsozoa</taxon>
        <taxon>Perkinsea</taxon>
        <taxon>Perkinsida</taxon>
        <taxon>Perkinsidae</taxon>
        <taxon>Perkinsus</taxon>
    </lineage>
</organism>